<dbReference type="EMBL" id="BAABDI010000009">
    <property type="protein sequence ID" value="GAA3971691.1"/>
    <property type="molecule type" value="Genomic_DNA"/>
</dbReference>
<sequence>MVRGLRYPVWVVLEYLASGMMEVEILADYPDLEAEDFQACQAYAASLLKKMGRIFETSGLTEEEIAAGKTPRQAVTKQALLAHLIETGKVPPGTVLDEHGQLP</sequence>
<gene>
    <name evidence="1" type="ORF">GCM10022407_16870</name>
</gene>
<evidence type="ECO:0008006" key="3">
    <source>
        <dbReference type="Google" id="ProtNLM"/>
    </source>
</evidence>
<dbReference type="Gene3D" id="1.10.10.10">
    <property type="entry name" value="Winged helix-like DNA-binding domain superfamily/Winged helix DNA-binding domain"/>
    <property type="match status" value="1"/>
</dbReference>
<organism evidence="1 2">
    <name type="scientific">Hymenobacter antarcticus</name>
    <dbReference type="NCBI Taxonomy" id="486270"/>
    <lineage>
        <taxon>Bacteria</taxon>
        <taxon>Pseudomonadati</taxon>
        <taxon>Bacteroidota</taxon>
        <taxon>Cytophagia</taxon>
        <taxon>Cytophagales</taxon>
        <taxon>Hymenobacteraceae</taxon>
        <taxon>Hymenobacter</taxon>
    </lineage>
</organism>
<dbReference type="InterPro" id="IPR009057">
    <property type="entry name" value="Homeodomain-like_sf"/>
</dbReference>
<dbReference type="Proteomes" id="UP001501556">
    <property type="component" value="Unassembled WGS sequence"/>
</dbReference>
<accession>A0ABP7PXI8</accession>
<dbReference type="InterPro" id="IPR007367">
    <property type="entry name" value="DUF433"/>
</dbReference>
<dbReference type="SUPFAM" id="SSF46689">
    <property type="entry name" value="Homeodomain-like"/>
    <property type="match status" value="1"/>
</dbReference>
<reference evidence="2" key="1">
    <citation type="journal article" date="2019" name="Int. J. Syst. Evol. Microbiol.">
        <title>The Global Catalogue of Microorganisms (GCM) 10K type strain sequencing project: providing services to taxonomists for standard genome sequencing and annotation.</title>
        <authorList>
            <consortium name="The Broad Institute Genomics Platform"/>
            <consortium name="The Broad Institute Genome Sequencing Center for Infectious Disease"/>
            <person name="Wu L."/>
            <person name="Ma J."/>
        </authorList>
    </citation>
    <scope>NUCLEOTIDE SEQUENCE [LARGE SCALE GENOMIC DNA]</scope>
    <source>
        <strain evidence="2">JCM 17217</strain>
    </source>
</reference>
<proteinExistence type="predicted"/>
<protein>
    <recommendedName>
        <fullName evidence="3">DUF433 domain-containing protein</fullName>
    </recommendedName>
</protein>
<dbReference type="Pfam" id="PF04255">
    <property type="entry name" value="DUF433"/>
    <property type="match status" value="1"/>
</dbReference>
<keyword evidence="2" id="KW-1185">Reference proteome</keyword>
<evidence type="ECO:0000313" key="1">
    <source>
        <dbReference type="EMBL" id="GAA3971691.1"/>
    </source>
</evidence>
<comment type="caution">
    <text evidence="1">The sequence shown here is derived from an EMBL/GenBank/DDBJ whole genome shotgun (WGS) entry which is preliminary data.</text>
</comment>
<name>A0ABP7PXI8_9BACT</name>
<dbReference type="InterPro" id="IPR036388">
    <property type="entry name" value="WH-like_DNA-bd_sf"/>
</dbReference>
<evidence type="ECO:0000313" key="2">
    <source>
        <dbReference type="Proteomes" id="UP001501556"/>
    </source>
</evidence>